<proteinExistence type="predicted"/>
<evidence type="ECO:0000313" key="4">
    <source>
        <dbReference type="Proteomes" id="UP000485058"/>
    </source>
</evidence>
<evidence type="ECO:0000256" key="2">
    <source>
        <dbReference type="SAM" id="MobiDB-lite"/>
    </source>
</evidence>
<sequence length="171" mass="18214">MRSCGEARGGGESALRGVERGAWLCRSANGVQRAEGPGGAKDFEAAERAQYPEHFGQVQADSDALAQTEGAVAALLARAAEAQRQAAESQQRARTASEAASGARKASRAKREEKLKAEGALRTNVAERELLAAQLAEAEAAVREAGAERKEARREQKMREAVAALKRLYPN</sequence>
<feature type="non-terminal residue" evidence="3">
    <location>
        <position position="171"/>
    </location>
</feature>
<comment type="caution">
    <text evidence="3">The sequence shown here is derived from an EMBL/GenBank/DDBJ whole genome shotgun (WGS) entry which is preliminary data.</text>
</comment>
<name>A0A6A0AL82_HAELA</name>
<gene>
    <name evidence="3" type="ORF">HaLaN_32718</name>
</gene>
<dbReference type="Proteomes" id="UP000485058">
    <property type="component" value="Unassembled WGS sequence"/>
</dbReference>
<feature type="region of interest" description="Disordered" evidence="2">
    <location>
        <begin position="84"/>
        <end position="121"/>
    </location>
</feature>
<keyword evidence="1" id="KW-0175">Coiled coil</keyword>
<feature type="coiled-coil region" evidence="1">
    <location>
        <begin position="128"/>
        <end position="167"/>
    </location>
</feature>
<accession>A0A6A0AL82</accession>
<feature type="non-terminal residue" evidence="3">
    <location>
        <position position="1"/>
    </location>
</feature>
<dbReference type="AlphaFoldDB" id="A0A6A0AL82"/>
<organism evidence="3 4">
    <name type="scientific">Haematococcus lacustris</name>
    <name type="common">Green alga</name>
    <name type="synonym">Haematococcus pluvialis</name>
    <dbReference type="NCBI Taxonomy" id="44745"/>
    <lineage>
        <taxon>Eukaryota</taxon>
        <taxon>Viridiplantae</taxon>
        <taxon>Chlorophyta</taxon>
        <taxon>core chlorophytes</taxon>
        <taxon>Chlorophyceae</taxon>
        <taxon>CS clade</taxon>
        <taxon>Chlamydomonadales</taxon>
        <taxon>Haematococcaceae</taxon>
        <taxon>Haematococcus</taxon>
    </lineage>
</organism>
<feature type="compositionally biased region" description="Basic and acidic residues" evidence="2">
    <location>
        <begin position="109"/>
        <end position="121"/>
    </location>
</feature>
<evidence type="ECO:0000313" key="3">
    <source>
        <dbReference type="EMBL" id="GFH33358.1"/>
    </source>
</evidence>
<evidence type="ECO:0000256" key="1">
    <source>
        <dbReference type="SAM" id="Coils"/>
    </source>
</evidence>
<protein>
    <submittedName>
        <fullName evidence="3">Uncharacterized protein</fullName>
    </submittedName>
</protein>
<keyword evidence="4" id="KW-1185">Reference proteome</keyword>
<dbReference type="EMBL" id="BLLF01008394">
    <property type="protein sequence ID" value="GFH33358.1"/>
    <property type="molecule type" value="Genomic_DNA"/>
</dbReference>
<reference evidence="3 4" key="1">
    <citation type="submission" date="2020-02" db="EMBL/GenBank/DDBJ databases">
        <title>Draft genome sequence of Haematococcus lacustris strain NIES-144.</title>
        <authorList>
            <person name="Morimoto D."/>
            <person name="Nakagawa S."/>
            <person name="Yoshida T."/>
            <person name="Sawayama S."/>
        </authorList>
    </citation>
    <scope>NUCLEOTIDE SEQUENCE [LARGE SCALE GENOMIC DNA]</scope>
    <source>
        <strain evidence="3 4">NIES-144</strain>
    </source>
</reference>
<feature type="compositionally biased region" description="Low complexity" evidence="2">
    <location>
        <begin position="84"/>
        <end position="104"/>
    </location>
</feature>